<accession>A0AAJ0G6M7</accession>
<dbReference type="AlphaFoldDB" id="A0AAJ0G6M7"/>
<feature type="compositionally biased region" description="Polar residues" evidence="1">
    <location>
        <begin position="315"/>
        <end position="330"/>
    </location>
</feature>
<organism evidence="3 4">
    <name type="scientific">Extremus antarcticus</name>
    <dbReference type="NCBI Taxonomy" id="702011"/>
    <lineage>
        <taxon>Eukaryota</taxon>
        <taxon>Fungi</taxon>
        <taxon>Dikarya</taxon>
        <taxon>Ascomycota</taxon>
        <taxon>Pezizomycotina</taxon>
        <taxon>Dothideomycetes</taxon>
        <taxon>Dothideomycetidae</taxon>
        <taxon>Mycosphaerellales</taxon>
        <taxon>Extremaceae</taxon>
        <taxon>Extremus</taxon>
    </lineage>
</organism>
<dbReference type="Proteomes" id="UP001271007">
    <property type="component" value="Unassembled WGS sequence"/>
</dbReference>
<evidence type="ECO:0000313" key="4">
    <source>
        <dbReference type="Proteomes" id="UP001271007"/>
    </source>
</evidence>
<feature type="transmembrane region" description="Helical" evidence="2">
    <location>
        <begin position="99"/>
        <end position="115"/>
    </location>
</feature>
<feature type="transmembrane region" description="Helical" evidence="2">
    <location>
        <begin position="17"/>
        <end position="37"/>
    </location>
</feature>
<evidence type="ECO:0000313" key="3">
    <source>
        <dbReference type="EMBL" id="KAK3045409.1"/>
    </source>
</evidence>
<proteinExistence type="predicted"/>
<reference evidence="3" key="1">
    <citation type="submission" date="2023-04" db="EMBL/GenBank/DDBJ databases">
        <title>Black Yeasts Isolated from many extreme environments.</title>
        <authorList>
            <person name="Coleine C."/>
            <person name="Stajich J.E."/>
            <person name="Selbmann L."/>
        </authorList>
    </citation>
    <scope>NUCLEOTIDE SEQUENCE</scope>
    <source>
        <strain evidence="3">CCFEE 5312</strain>
    </source>
</reference>
<comment type="caution">
    <text evidence="3">The sequence shown here is derived from an EMBL/GenBank/DDBJ whole genome shotgun (WGS) entry which is preliminary data.</text>
</comment>
<keyword evidence="2" id="KW-0812">Transmembrane</keyword>
<protein>
    <submittedName>
        <fullName evidence="3">Uncharacterized protein</fullName>
    </submittedName>
</protein>
<name>A0AAJ0G6M7_9PEZI</name>
<keyword evidence="2" id="KW-1133">Transmembrane helix</keyword>
<gene>
    <name evidence="3" type="ORF">LTR09_012987</name>
</gene>
<sequence>MAARPEETLPCPLGANLVLQLLATVYLALTLHATCRGEMGTSFDMLPTSSSREEERTWFFVLNLLSLVLLSASRALAWVFGGLYVAQTEFRWLSRTAKVFFWLCIAWGVAAVAVLRSTCASASARFDFLSSECNHSICPDCIAHLVGSLLDVGYTLWGVAFCHKFLHSSDGHFRHLSAGAKRAHKETNSAQYHQWQKRRSMAFRVFVPHVLRLMYAFRRPIVARADAHSAIIPVTFQFYAFDPSPPADDTSDNQASFAAWQCVQVSWLCICTLLQPAMAAIYNLRSELVTAETLLSTSVSNRAIGHAHRYGWTGTQIQSNRKGKGASQTRDSLDTESSTRDLTSCKIMQTRTFQIEEHFAGDSGIELHETRHQSWSGKM</sequence>
<feature type="transmembrane region" description="Helical" evidence="2">
    <location>
        <begin position="58"/>
        <end position="79"/>
    </location>
</feature>
<dbReference type="EMBL" id="JAWDJX010000276">
    <property type="protein sequence ID" value="KAK3045409.1"/>
    <property type="molecule type" value="Genomic_DNA"/>
</dbReference>
<evidence type="ECO:0000256" key="2">
    <source>
        <dbReference type="SAM" id="Phobius"/>
    </source>
</evidence>
<keyword evidence="2" id="KW-0472">Membrane</keyword>
<keyword evidence="4" id="KW-1185">Reference proteome</keyword>
<feature type="region of interest" description="Disordered" evidence="1">
    <location>
        <begin position="315"/>
        <end position="340"/>
    </location>
</feature>
<evidence type="ECO:0000256" key="1">
    <source>
        <dbReference type="SAM" id="MobiDB-lite"/>
    </source>
</evidence>